<reference evidence="3" key="1">
    <citation type="journal article" date="2016" name="Nature">
        <title>Genome evolution in the allotetraploid frog Xenopus laevis.</title>
        <authorList>
            <person name="Session A.M."/>
            <person name="Uno Y."/>
            <person name="Kwon T."/>
            <person name="Chapman J.A."/>
            <person name="Toyoda A."/>
            <person name="Takahashi S."/>
            <person name="Fukui A."/>
            <person name="Hikosaka A."/>
            <person name="Suzuki A."/>
            <person name="Kondo M."/>
            <person name="van Heeringen S.J."/>
            <person name="Quigley I."/>
            <person name="Heinz S."/>
            <person name="Ogino H."/>
            <person name="Ochi H."/>
            <person name="Hellsten U."/>
            <person name="Lyons J.B."/>
            <person name="Simakov O."/>
            <person name="Putnam N."/>
            <person name="Stites J."/>
            <person name="Kuroki Y."/>
            <person name="Tanaka T."/>
            <person name="Michiue T."/>
            <person name="Watanabe M."/>
            <person name="Bogdanovic O."/>
            <person name="Lister R."/>
            <person name="Georgiou G."/>
            <person name="Paranjpe S.S."/>
            <person name="van Kruijsbergen I."/>
            <person name="Shu S."/>
            <person name="Carlson J."/>
            <person name="Kinoshita T."/>
            <person name="Ohta Y."/>
            <person name="Mawaribuchi S."/>
            <person name="Jenkins J."/>
            <person name="Grimwood J."/>
            <person name="Schmutz J."/>
            <person name="Mitros T."/>
            <person name="Mozaffari S.V."/>
            <person name="Suzuki Y."/>
            <person name="Haramoto Y."/>
            <person name="Yamamoto T.S."/>
            <person name="Takagi C."/>
            <person name="Heald R."/>
            <person name="Miller K."/>
            <person name="Haudenschild C."/>
            <person name="Kitzman J."/>
            <person name="Nakayama T."/>
            <person name="Izutsu Y."/>
            <person name="Robert J."/>
            <person name="Fortriede J."/>
            <person name="Burns K."/>
            <person name="Lotay V."/>
            <person name="Karimi K."/>
            <person name="Yasuoka Y."/>
            <person name="Dichmann D.S."/>
            <person name="Flajnik M.F."/>
            <person name="Houston D.W."/>
            <person name="Shendure J."/>
            <person name="DuPasquier L."/>
            <person name="Vize P.D."/>
            <person name="Zorn A.M."/>
            <person name="Ito M."/>
            <person name="Marcotte E.M."/>
            <person name="Wallingford J.B."/>
            <person name="Ito Y."/>
            <person name="Asashima M."/>
            <person name="Ueno N."/>
            <person name="Matsuda Y."/>
            <person name="Veenstra G.J."/>
            <person name="Fujiyama A."/>
            <person name="Harland R.M."/>
            <person name="Taira M."/>
            <person name="Rokhsar D.S."/>
        </authorList>
    </citation>
    <scope>NUCLEOTIDE SEQUENCE [LARGE SCALE GENOMIC DNA]</scope>
    <source>
        <strain evidence="3">J</strain>
    </source>
</reference>
<feature type="transmembrane region" description="Helical" evidence="1">
    <location>
        <begin position="77"/>
        <end position="96"/>
    </location>
</feature>
<proteinExistence type="predicted"/>
<dbReference type="EMBL" id="CM004472">
    <property type="protein sequence ID" value="OCT85909.1"/>
    <property type="molecule type" value="Genomic_DNA"/>
</dbReference>
<dbReference type="AlphaFoldDB" id="A0A974HPS7"/>
<keyword evidence="1" id="KW-0472">Membrane</keyword>
<sequence length="113" mass="12491">MGALSSTPGCYINSRESTHPVCLFHTPSNIPSSSLLMHAVECMYLLLLTCESLYIMYIREINSSLCKHNGGSRVFGFLFPVQCLGASFITTVLYTIDLAEGSPSTTKSNKYRR</sequence>
<evidence type="ECO:0000313" key="3">
    <source>
        <dbReference type="Proteomes" id="UP000694892"/>
    </source>
</evidence>
<organism evidence="2 3">
    <name type="scientific">Xenopus laevis</name>
    <name type="common">African clawed frog</name>
    <dbReference type="NCBI Taxonomy" id="8355"/>
    <lineage>
        <taxon>Eukaryota</taxon>
        <taxon>Metazoa</taxon>
        <taxon>Chordata</taxon>
        <taxon>Craniata</taxon>
        <taxon>Vertebrata</taxon>
        <taxon>Euteleostomi</taxon>
        <taxon>Amphibia</taxon>
        <taxon>Batrachia</taxon>
        <taxon>Anura</taxon>
        <taxon>Pipoidea</taxon>
        <taxon>Pipidae</taxon>
        <taxon>Xenopodinae</taxon>
        <taxon>Xenopus</taxon>
        <taxon>Xenopus</taxon>
    </lineage>
</organism>
<feature type="transmembrane region" description="Helical" evidence="1">
    <location>
        <begin position="35"/>
        <end position="57"/>
    </location>
</feature>
<evidence type="ECO:0000313" key="2">
    <source>
        <dbReference type="EMBL" id="OCT85909.1"/>
    </source>
</evidence>
<name>A0A974HPS7_XENLA</name>
<keyword evidence="1" id="KW-0812">Transmembrane</keyword>
<evidence type="ECO:0000256" key="1">
    <source>
        <dbReference type="SAM" id="Phobius"/>
    </source>
</evidence>
<accession>A0A974HPS7</accession>
<keyword evidence="1" id="KW-1133">Transmembrane helix</keyword>
<protein>
    <submittedName>
        <fullName evidence="2">Uncharacterized protein</fullName>
    </submittedName>
</protein>
<dbReference type="Proteomes" id="UP000694892">
    <property type="component" value="Chromosome 4L"/>
</dbReference>
<gene>
    <name evidence="2" type="ORF">XELAEV_18024078mg</name>
</gene>